<dbReference type="EMBL" id="CP011391">
    <property type="protein sequence ID" value="AMK53473.1"/>
    <property type="molecule type" value="Genomic_DNA"/>
</dbReference>
<accession>A0A140DS46</accession>
<keyword evidence="2" id="KW-1185">Reference proteome</keyword>
<organism evidence="1 2">
    <name type="scientific">Faecalibaculum rodentium</name>
    <dbReference type="NCBI Taxonomy" id="1702221"/>
    <lineage>
        <taxon>Bacteria</taxon>
        <taxon>Bacillati</taxon>
        <taxon>Bacillota</taxon>
        <taxon>Erysipelotrichia</taxon>
        <taxon>Erysipelotrichales</taxon>
        <taxon>Erysipelotrichaceae</taxon>
        <taxon>Faecalibaculum</taxon>
    </lineage>
</organism>
<gene>
    <name evidence="1" type="ORF">AALO17_03390</name>
</gene>
<name>A0A140DS46_9FIRM</name>
<sequence length="128" mass="14297">MMGSASLIALLVCTVQLIRGYRNLSKETPGFFTASAAGIEFTGTDTVIGWKQVRKWSRKRKGILITLEAGPYRSLQTFSGLVLGHDKGFAFLLRPDASQQNKETVYTELIQLLNQNTKDRKKGDHDHV</sequence>
<dbReference type="Proteomes" id="UP000069771">
    <property type="component" value="Chromosome"/>
</dbReference>
<reference evidence="1 2" key="1">
    <citation type="journal article" date="2016" name="Gut Pathog.">
        <title>Whole genome sequencing of "Faecalibaculum rodentium" ALO17, isolated from C57BL/6J laboratory mouse feces.</title>
        <authorList>
            <person name="Lim S."/>
            <person name="Chang D.H."/>
            <person name="Ahn S."/>
            <person name="Kim B.C."/>
        </authorList>
    </citation>
    <scope>NUCLEOTIDE SEQUENCE [LARGE SCALE GENOMIC DNA]</scope>
    <source>
        <strain evidence="1 2">Alo17</strain>
    </source>
</reference>
<dbReference type="RefSeq" id="WP_282108997.1">
    <property type="nucleotide sequence ID" value="NZ_CAOJUU010000031.1"/>
</dbReference>
<proteinExistence type="predicted"/>
<dbReference type="AlphaFoldDB" id="A0A140DS46"/>
<evidence type="ECO:0000313" key="2">
    <source>
        <dbReference type="Proteomes" id="UP000069771"/>
    </source>
</evidence>
<protein>
    <submittedName>
        <fullName evidence="1">Uncharacterized protein</fullName>
    </submittedName>
</protein>
<evidence type="ECO:0000313" key="1">
    <source>
        <dbReference type="EMBL" id="AMK53473.1"/>
    </source>
</evidence>
<dbReference type="KEGG" id="fro:AALO17_03390"/>
<dbReference type="STRING" id="1702221.AALO17_03390"/>